<protein>
    <submittedName>
        <fullName evidence="2">Uncharacterized protein</fullName>
    </submittedName>
</protein>
<dbReference type="PROSITE" id="PS51318">
    <property type="entry name" value="TAT"/>
    <property type="match status" value="1"/>
</dbReference>
<dbReference type="InterPro" id="IPR006311">
    <property type="entry name" value="TAT_signal"/>
</dbReference>
<name>A0A4V5TKU9_9ACTN</name>
<gene>
    <name evidence="2" type="ORF">FC770_00600</name>
</gene>
<accession>A0A4V5TKU9</accession>
<proteinExistence type="predicted"/>
<organism evidence="2 3">
    <name type="scientific">Nocardioides jishulii</name>
    <dbReference type="NCBI Taxonomy" id="2575440"/>
    <lineage>
        <taxon>Bacteria</taxon>
        <taxon>Bacillati</taxon>
        <taxon>Actinomycetota</taxon>
        <taxon>Actinomycetes</taxon>
        <taxon>Propionibacteriales</taxon>
        <taxon>Nocardioidaceae</taxon>
        <taxon>Nocardioides</taxon>
    </lineage>
</organism>
<dbReference type="RefSeq" id="WP_137064188.1">
    <property type="nucleotide sequence ID" value="NZ_CP040748.1"/>
</dbReference>
<evidence type="ECO:0000313" key="2">
    <source>
        <dbReference type="EMBL" id="TKI63723.1"/>
    </source>
</evidence>
<dbReference type="OrthoDB" id="10008962at2"/>
<dbReference type="EMBL" id="SZPY01000001">
    <property type="protein sequence ID" value="TKI63723.1"/>
    <property type="molecule type" value="Genomic_DNA"/>
</dbReference>
<feature type="chain" id="PRO_5038764818" evidence="1">
    <location>
        <begin position="37"/>
        <end position="175"/>
    </location>
</feature>
<dbReference type="Proteomes" id="UP000307808">
    <property type="component" value="Unassembled WGS sequence"/>
</dbReference>
<keyword evidence="1" id="KW-0732">Signal</keyword>
<keyword evidence="3" id="KW-1185">Reference proteome</keyword>
<sequence>MHQRTTVARPTRRTLLAASAWSVPTIAVAAAAPAYAASATRALTYSTVPTAEITTVGTTKHFHGTLAVMNPNGFATSGLQIVVGLPSAYSTAAPTPLVINGGAAGWTTPLAGVTGGVYTYTFTATTQLAGEATAHVSFDTDLLGTLPSALPPITVTASASNMKQVSASAAPKFVS</sequence>
<evidence type="ECO:0000313" key="3">
    <source>
        <dbReference type="Proteomes" id="UP000307808"/>
    </source>
</evidence>
<dbReference type="AlphaFoldDB" id="A0A4V5TKU9"/>
<evidence type="ECO:0000256" key="1">
    <source>
        <dbReference type="SAM" id="SignalP"/>
    </source>
</evidence>
<comment type="caution">
    <text evidence="2">The sequence shown here is derived from an EMBL/GenBank/DDBJ whole genome shotgun (WGS) entry which is preliminary data.</text>
</comment>
<reference evidence="2 3" key="1">
    <citation type="submission" date="2019-04" db="EMBL/GenBank/DDBJ databases">
        <authorList>
            <person name="Dong K."/>
        </authorList>
    </citation>
    <scope>NUCLEOTIDE SEQUENCE [LARGE SCALE GENOMIC DNA]</scope>
    <source>
        <strain evidence="3">dk3543</strain>
    </source>
</reference>
<feature type="signal peptide" evidence="1">
    <location>
        <begin position="1"/>
        <end position="36"/>
    </location>
</feature>